<dbReference type="PROSITE" id="PS51689">
    <property type="entry name" value="SAM_RNA_A_N6_MT"/>
    <property type="match status" value="1"/>
</dbReference>
<accession>A0A101FFR4</accession>
<keyword evidence="1 7" id="KW-0963">Cytoplasm</keyword>
<dbReference type="SUPFAM" id="SSF53335">
    <property type="entry name" value="S-adenosyl-L-methionine-dependent methyltransferases"/>
    <property type="match status" value="1"/>
</dbReference>
<dbReference type="EC" id="2.1.1.182" evidence="7"/>
<evidence type="ECO:0000256" key="4">
    <source>
        <dbReference type="ARBA" id="ARBA00022679"/>
    </source>
</evidence>
<dbReference type="EMBL" id="LGFO01000137">
    <property type="protein sequence ID" value="KUK36224.1"/>
    <property type="molecule type" value="Genomic_DNA"/>
</dbReference>
<keyword evidence="6 7" id="KW-0694">RNA-binding</keyword>
<feature type="domain" description="Ribosomal RNA adenine methylase transferase N-terminal" evidence="9">
    <location>
        <begin position="35"/>
        <end position="212"/>
    </location>
</feature>
<evidence type="ECO:0000256" key="6">
    <source>
        <dbReference type="ARBA" id="ARBA00022884"/>
    </source>
</evidence>
<dbReference type="GO" id="GO:0003723">
    <property type="term" value="F:RNA binding"/>
    <property type="evidence" value="ECO:0007669"/>
    <property type="project" value="UniProtKB-UniRule"/>
</dbReference>
<dbReference type="HAMAP" id="MF_00607">
    <property type="entry name" value="16SrRNA_methyltr_A"/>
    <property type="match status" value="1"/>
</dbReference>
<dbReference type="InterPro" id="IPR020596">
    <property type="entry name" value="rRNA_Ade_Mease_Trfase_CS"/>
</dbReference>
<gene>
    <name evidence="7" type="primary">rsmA</name>
    <name evidence="7" type="synonym">ksgA</name>
    <name evidence="10" type="ORF">XD66_1067</name>
</gene>
<organism evidence="10 11">
    <name type="scientific">Thermacetogenium phaeum</name>
    <dbReference type="NCBI Taxonomy" id="85874"/>
    <lineage>
        <taxon>Bacteria</taxon>
        <taxon>Bacillati</taxon>
        <taxon>Bacillota</taxon>
        <taxon>Clostridia</taxon>
        <taxon>Thermoanaerobacterales</taxon>
        <taxon>Thermoanaerobacteraceae</taxon>
        <taxon>Thermacetogenium</taxon>
    </lineage>
</organism>
<dbReference type="CDD" id="cd02440">
    <property type="entry name" value="AdoMet_MTases"/>
    <property type="match status" value="1"/>
</dbReference>
<dbReference type="Proteomes" id="UP000053326">
    <property type="component" value="Unassembled WGS sequence"/>
</dbReference>
<dbReference type="Pfam" id="PF00398">
    <property type="entry name" value="RrnaAD"/>
    <property type="match status" value="1"/>
</dbReference>
<evidence type="ECO:0000313" key="10">
    <source>
        <dbReference type="EMBL" id="KUK36224.1"/>
    </source>
</evidence>
<dbReference type="NCBIfam" id="TIGR00755">
    <property type="entry name" value="ksgA"/>
    <property type="match status" value="1"/>
</dbReference>
<feature type="binding site" evidence="7 8">
    <location>
        <position position="76"/>
    </location>
    <ligand>
        <name>S-adenosyl-L-methionine</name>
        <dbReference type="ChEBI" id="CHEBI:59789"/>
    </ligand>
</feature>
<dbReference type="GO" id="GO:0005829">
    <property type="term" value="C:cytosol"/>
    <property type="evidence" value="ECO:0007669"/>
    <property type="project" value="TreeGrafter"/>
</dbReference>
<dbReference type="PROSITE" id="PS01131">
    <property type="entry name" value="RRNA_A_DIMETH"/>
    <property type="match status" value="1"/>
</dbReference>
<dbReference type="SMART" id="SM00650">
    <property type="entry name" value="rADc"/>
    <property type="match status" value="1"/>
</dbReference>
<evidence type="ECO:0000256" key="8">
    <source>
        <dbReference type="PROSITE-ProRule" id="PRU01026"/>
    </source>
</evidence>
<dbReference type="Gene3D" id="1.10.8.100">
    <property type="entry name" value="Ribosomal RNA adenine dimethylase-like, domain 2"/>
    <property type="match status" value="1"/>
</dbReference>
<evidence type="ECO:0000256" key="7">
    <source>
        <dbReference type="HAMAP-Rule" id="MF_00607"/>
    </source>
</evidence>
<dbReference type="PANTHER" id="PTHR11727:SF7">
    <property type="entry name" value="DIMETHYLADENOSINE TRANSFERASE-RELATED"/>
    <property type="match status" value="1"/>
</dbReference>
<dbReference type="InterPro" id="IPR011530">
    <property type="entry name" value="rRNA_adenine_dimethylase"/>
</dbReference>
<comment type="function">
    <text evidence="7">Specifically dimethylates two adjacent adenosines (A1518 and A1519) in the loop of a conserved hairpin near the 3'-end of 16S rRNA in the 30S particle. May play a critical role in biogenesis of 30S subunits.</text>
</comment>
<comment type="similarity">
    <text evidence="7">Belongs to the class I-like SAM-binding methyltransferase superfamily. rRNA adenine N(6)-methyltransferase family. RsmA subfamily.</text>
</comment>
<dbReference type="PANTHER" id="PTHR11727">
    <property type="entry name" value="DIMETHYLADENOSINE TRANSFERASE"/>
    <property type="match status" value="1"/>
</dbReference>
<sequence>MVVAASPAALRALLKRYGLEPKKGLGQHFLWQARLVERIADAAELTEKDLVLEIGPGTGNLTAALARRAGMVVAVEIDRSLFPLLKETLAGLENVRLVAGDAKSVDYRELLESCAPGFTGPCKVLGNLPYYITSPLIMRLLGQGFRKELLVFMVQKEVADRIAAAPGGKEYGSLSVAVQYYAEPEVLFRVPPDAFFPPPDVASAVVRLRCRSRPAVKVRDEGLFFEVVHAAFRYRRKTIKNALREAGLLVPERESRFFAEVGIDPGRRGETFGLKEFALMADALFEMRERKEQ</sequence>
<feature type="binding site" evidence="7 8">
    <location>
        <position position="28"/>
    </location>
    <ligand>
        <name>S-adenosyl-L-methionine</name>
        <dbReference type="ChEBI" id="CHEBI:59789"/>
    </ligand>
</feature>
<dbReference type="Gene3D" id="3.40.50.150">
    <property type="entry name" value="Vaccinia Virus protein VP39"/>
    <property type="match status" value="1"/>
</dbReference>
<reference evidence="11" key="1">
    <citation type="journal article" date="2015" name="MBio">
        <title>Genome-Resolved Metagenomic Analysis Reveals Roles for Candidate Phyla and Other Microbial Community Members in Biogeochemical Transformations in Oil Reservoirs.</title>
        <authorList>
            <person name="Hu P."/>
            <person name="Tom L."/>
            <person name="Singh A."/>
            <person name="Thomas B.C."/>
            <person name="Baker B.J."/>
            <person name="Piceno Y.M."/>
            <person name="Andersen G.L."/>
            <person name="Banfield J.F."/>
        </authorList>
    </citation>
    <scope>NUCLEOTIDE SEQUENCE [LARGE SCALE GENOMIC DNA]</scope>
</reference>
<dbReference type="InterPro" id="IPR023165">
    <property type="entry name" value="rRNA_Ade_diMease-like_C"/>
</dbReference>
<evidence type="ECO:0000256" key="3">
    <source>
        <dbReference type="ARBA" id="ARBA00022603"/>
    </source>
</evidence>
<dbReference type="FunFam" id="3.40.50.150:FF:000023">
    <property type="entry name" value="Ribosomal RNA small subunit methyltransferase A"/>
    <property type="match status" value="1"/>
</dbReference>
<evidence type="ECO:0000256" key="2">
    <source>
        <dbReference type="ARBA" id="ARBA00022552"/>
    </source>
</evidence>
<proteinExistence type="inferred from homology"/>
<feature type="binding site" evidence="7 8">
    <location>
        <position position="127"/>
    </location>
    <ligand>
        <name>S-adenosyl-L-methionine</name>
        <dbReference type="ChEBI" id="CHEBI:59789"/>
    </ligand>
</feature>
<comment type="caution">
    <text evidence="10">The sequence shown here is derived from an EMBL/GenBank/DDBJ whole genome shotgun (WGS) entry which is preliminary data.</text>
</comment>
<evidence type="ECO:0000256" key="5">
    <source>
        <dbReference type="ARBA" id="ARBA00022691"/>
    </source>
</evidence>
<protein>
    <recommendedName>
        <fullName evidence="7">Ribosomal RNA small subunit methyltransferase A</fullName>
        <ecNumber evidence="7">2.1.1.182</ecNumber>
    </recommendedName>
    <alternativeName>
        <fullName evidence="7">16S rRNA (adenine(1518)-N(6)/adenine(1519)-N(6))-dimethyltransferase</fullName>
    </alternativeName>
    <alternativeName>
        <fullName evidence="7">16S rRNA dimethyladenosine transferase</fullName>
    </alternativeName>
    <alternativeName>
        <fullName evidence="7">16S rRNA dimethylase</fullName>
    </alternativeName>
    <alternativeName>
        <fullName evidence="7">S-adenosylmethionine-6-N', N'-adenosyl(rRNA) dimethyltransferase</fullName>
    </alternativeName>
</protein>
<evidence type="ECO:0000256" key="1">
    <source>
        <dbReference type="ARBA" id="ARBA00022490"/>
    </source>
</evidence>
<feature type="binding site" evidence="7 8">
    <location>
        <position position="101"/>
    </location>
    <ligand>
        <name>S-adenosyl-L-methionine</name>
        <dbReference type="ChEBI" id="CHEBI:59789"/>
    </ligand>
</feature>
<keyword evidence="5 7" id="KW-0949">S-adenosyl-L-methionine</keyword>
<keyword evidence="3 7" id="KW-0489">Methyltransferase</keyword>
<evidence type="ECO:0000313" key="11">
    <source>
        <dbReference type="Proteomes" id="UP000053326"/>
    </source>
</evidence>
<feature type="binding site" evidence="7 8">
    <location>
        <position position="30"/>
    </location>
    <ligand>
        <name>S-adenosyl-L-methionine</name>
        <dbReference type="ChEBI" id="CHEBI:59789"/>
    </ligand>
</feature>
<comment type="catalytic activity">
    <reaction evidence="7">
        <text>adenosine(1518)/adenosine(1519) in 16S rRNA + 4 S-adenosyl-L-methionine = N(6)-dimethyladenosine(1518)/N(6)-dimethyladenosine(1519) in 16S rRNA + 4 S-adenosyl-L-homocysteine + 4 H(+)</text>
        <dbReference type="Rhea" id="RHEA:19609"/>
        <dbReference type="Rhea" id="RHEA-COMP:10232"/>
        <dbReference type="Rhea" id="RHEA-COMP:10233"/>
        <dbReference type="ChEBI" id="CHEBI:15378"/>
        <dbReference type="ChEBI" id="CHEBI:57856"/>
        <dbReference type="ChEBI" id="CHEBI:59789"/>
        <dbReference type="ChEBI" id="CHEBI:74411"/>
        <dbReference type="ChEBI" id="CHEBI:74493"/>
        <dbReference type="EC" id="2.1.1.182"/>
    </reaction>
</comment>
<keyword evidence="4 7" id="KW-0808">Transferase</keyword>
<keyword evidence="2 7" id="KW-0698">rRNA processing</keyword>
<dbReference type="PATRIC" id="fig|85874.4.peg.479"/>
<comment type="subcellular location">
    <subcellularLocation>
        <location evidence="7">Cytoplasm</location>
    </subcellularLocation>
</comment>
<dbReference type="AlphaFoldDB" id="A0A101FFR4"/>
<dbReference type="InterPro" id="IPR020598">
    <property type="entry name" value="rRNA_Ade_methylase_Trfase_N"/>
</dbReference>
<evidence type="ECO:0000259" key="9">
    <source>
        <dbReference type="SMART" id="SM00650"/>
    </source>
</evidence>
<feature type="binding site" evidence="7 8">
    <location>
        <position position="55"/>
    </location>
    <ligand>
        <name>S-adenosyl-L-methionine</name>
        <dbReference type="ChEBI" id="CHEBI:59789"/>
    </ligand>
</feature>
<dbReference type="InterPro" id="IPR029063">
    <property type="entry name" value="SAM-dependent_MTases_sf"/>
</dbReference>
<dbReference type="InterPro" id="IPR001737">
    <property type="entry name" value="KsgA/Erm"/>
</dbReference>
<dbReference type="GO" id="GO:0052908">
    <property type="term" value="F:16S rRNA (adenine(1518)-N(6)/adenine(1519)-N(6))-dimethyltransferase activity"/>
    <property type="evidence" value="ECO:0007669"/>
    <property type="project" value="UniProtKB-EC"/>
</dbReference>
<name>A0A101FFR4_9THEO</name>